<evidence type="ECO:0000256" key="1">
    <source>
        <dbReference type="SAM" id="MobiDB-lite"/>
    </source>
</evidence>
<accession>A0A7G9Z280</accession>
<dbReference type="EMBL" id="MT631576">
    <property type="protein sequence ID" value="QNO54364.1"/>
    <property type="molecule type" value="Genomic_DNA"/>
</dbReference>
<reference evidence="2" key="1">
    <citation type="submission" date="2020-06" db="EMBL/GenBank/DDBJ databases">
        <title>Unique genomic features of the anaerobic methanotrophic archaea.</title>
        <authorList>
            <person name="Chadwick G.L."/>
            <person name="Skennerton C.T."/>
            <person name="Laso-Perez R."/>
            <person name="Leu A.O."/>
            <person name="Speth D.R."/>
            <person name="Yu H."/>
            <person name="Morgan-Lang C."/>
            <person name="Hatzenpichler R."/>
            <person name="Goudeau D."/>
            <person name="Malmstrom R."/>
            <person name="Brazelton W.J."/>
            <person name="Woyke T."/>
            <person name="Hallam S.J."/>
            <person name="Tyson G.W."/>
            <person name="Wegener G."/>
            <person name="Boetius A."/>
            <person name="Orphan V."/>
        </authorList>
    </citation>
    <scope>NUCLEOTIDE SEQUENCE</scope>
</reference>
<evidence type="ECO:0000313" key="2">
    <source>
        <dbReference type="EMBL" id="QNO54364.1"/>
    </source>
</evidence>
<feature type="compositionally biased region" description="Basic and acidic residues" evidence="1">
    <location>
        <begin position="118"/>
        <end position="131"/>
    </location>
</feature>
<protein>
    <submittedName>
        <fullName evidence="2">Uncharacterized protein</fullName>
    </submittedName>
</protein>
<proteinExistence type="predicted"/>
<feature type="region of interest" description="Disordered" evidence="1">
    <location>
        <begin position="109"/>
        <end position="131"/>
    </location>
</feature>
<sequence length="131" mass="15212">MSFIRKIKRGEKIYYAEVENRWINGKCVQKHIRSLGTDPDRPTNLPIEPVHFSYLAVRLMQGDLTPNEVFDMLEGMGHSVTRDSLERIGINYDFGKKTFYIYLFYQKNSKKSATDAPSVKKDSTSKKQTKE</sequence>
<organism evidence="2">
    <name type="scientific">Candidatus Methanophaga sp. ANME-1 ERB7</name>
    <dbReference type="NCBI Taxonomy" id="2759913"/>
    <lineage>
        <taxon>Archaea</taxon>
        <taxon>Methanobacteriati</taxon>
        <taxon>Methanobacteriota</taxon>
        <taxon>Stenosarchaea group</taxon>
        <taxon>Methanomicrobia</taxon>
        <taxon>Candidatus Methanophagales</taxon>
        <taxon>Candidatus Methanophagaceae</taxon>
        <taxon>Candidatus Methanophaga</taxon>
    </lineage>
</organism>
<name>A0A7G9Z280_9EURY</name>
<dbReference type="AlphaFoldDB" id="A0A7G9Z280"/>
<gene>
    <name evidence="2" type="ORF">DIMBOPOO_00037</name>
</gene>